<feature type="region of interest" description="Disordered" evidence="1">
    <location>
        <begin position="28"/>
        <end position="105"/>
    </location>
</feature>
<dbReference type="OrthoDB" id="5419162at2759"/>
<reference evidence="2 3" key="1">
    <citation type="submission" date="2018-08" db="EMBL/GenBank/DDBJ databases">
        <title>Draft genome sequences of two Aspergillus turcosus clinical strains isolated from bronchoalveolar lavage fluid: one azole-susceptible and the other azole-resistant.</title>
        <authorList>
            <person name="Parent-Michaud M."/>
            <person name="Dufresne P.J."/>
            <person name="Fournier E."/>
            <person name="Martineau C."/>
            <person name="Moreira S."/>
            <person name="Perkins V."/>
            <person name="De Repentigny L."/>
            <person name="Dufresne S.F."/>
        </authorList>
    </citation>
    <scope>NUCLEOTIDE SEQUENCE [LARGE SCALE GENOMIC DNA]</scope>
    <source>
        <strain evidence="2">HMR AF 1038</strain>
    </source>
</reference>
<evidence type="ECO:0000313" key="3">
    <source>
        <dbReference type="Proteomes" id="UP000215289"/>
    </source>
</evidence>
<evidence type="ECO:0000313" key="2">
    <source>
        <dbReference type="EMBL" id="RLM00092.1"/>
    </source>
</evidence>
<evidence type="ECO:0000256" key="1">
    <source>
        <dbReference type="SAM" id="MobiDB-lite"/>
    </source>
</evidence>
<sequence>MNRQPSKVMDMSLGIDIDPAVDDVIHINTAEDRLQGTSNQYPEQPQVSKEAKQHAQDVRDNELGGEQVHDDFYQRRGDDQEDPTESRLDWAATHNPGVTDEGKRGAAEKYKQQLVRFYFDDNAIYFVSGDDTEM</sequence>
<feature type="compositionally biased region" description="Basic and acidic residues" evidence="1">
    <location>
        <begin position="49"/>
        <end position="88"/>
    </location>
</feature>
<name>A0A3R7J7Q6_9EURO</name>
<proteinExistence type="predicted"/>
<accession>A0A3R7J7Q6</accession>
<keyword evidence="3" id="KW-1185">Reference proteome</keyword>
<organism evidence="2 3">
    <name type="scientific">Aspergillus turcosus</name>
    <dbReference type="NCBI Taxonomy" id="1245748"/>
    <lineage>
        <taxon>Eukaryota</taxon>
        <taxon>Fungi</taxon>
        <taxon>Dikarya</taxon>
        <taxon>Ascomycota</taxon>
        <taxon>Pezizomycotina</taxon>
        <taxon>Eurotiomycetes</taxon>
        <taxon>Eurotiomycetidae</taxon>
        <taxon>Eurotiales</taxon>
        <taxon>Aspergillaceae</taxon>
        <taxon>Aspergillus</taxon>
        <taxon>Aspergillus subgen. Fumigati</taxon>
    </lineage>
</organism>
<dbReference type="AlphaFoldDB" id="A0A3R7J7Q6"/>
<feature type="compositionally biased region" description="Polar residues" evidence="1">
    <location>
        <begin position="35"/>
        <end position="47"/>
    </location>
</feature>
<comment type="caution">
    <text evidence="2">The sequence shown here is derived from an EMBL/GenBank/DDBJ whole genome shotgun (WGS) entry which is preliminary data.</text>
</comment>
<dbReference type="EMBL" id="NIDN02000020">
    <property type="protein sequence ID" value="RLM00092.1"/>
    <property type="molecule type" value="Genomic_DNA"/>
</dbReference>
<protein>
    <submittedName>
        <fullName evidence="2">Uncharacterized protein</fullName>
    </submittedName>
</protein>
<dbReference type="Proteomes" id="UP000215289">
    <property type="component" value="Unassembled WGS sequence"/>
</dbReference>
<gene>
    <name evidence="2" type="ORF">CFD26_107270</name>
</gene>